<sequence length="603" mass="67515">MGCECVRISFHYACCHKRREIHPCWRRTFKKQNPCITMCLPQCEYERVVRKINRVCEKCLEYFVVQFGEKAAKTISDEFVSYKAFIGRRKELILPEQIPHDSYLTEGFLRQAGAKIPINKQPCRNPPMSMGPVSPVSPIPANVEEWWEHKKARQAREKANAESRQLPNPLSPYQLPPSTYHPTKSERPERHERRRNQPSKPAKSSKTTSKSSSAKILKPRRGARKAEAATKPSNDIGMDGTPLVTIPAMVYPIANNLQSHRWSTLQGINESPEDVDERILHGIPRNATPMQPKPLTAKQALREQRQTRPQDSECSLVKRFNAAAEQTEAKLLEEERKRPESGASTETEVSPRTSPQEEGSCDIKATEVSKDLKPLTEFKLNPSPKIPCWRGTTKPRSEQDTILGTILIGNVPEPKSRRMDKARGRGKGKGNLPPITVRSEPSPSRSSPSPILASPSVATPLRSAPLYVVCDSGSPLSGRALARASIRTPKSGSSSSLMPPRRRTPGVSPSFMERGIPTPSYLQESFEMHRRAPSFSSVSSVSSGSAYSDCVTPPMLVSINEPSREYTCASQTCWCRPEDADADVCPSCKERRRLERELNMEWI</sequence>
<organism evidence="1 2">
    <name type="scientific">Hypoxylon rubiginosum</name>
    <dbReference type="NCBI Taxonomy" id="110542"/>
    <lineage>
        <taxon>Eukaryota</taxon>
        <taxon>Fungi</taxon>
        <taxon>Dikarya</taxon>
        <taxon>Ascomycota</taxon>
        <taxon>Pezizomycotina</taxon>
        <taxon>Sordariomycetes</taxon>
        <taxon>Xylariomycetidae</taxon>
        <taxon>Xylariales</taxon>
        <taxon>Hypoxylaceae</taxon>
        <taxon>Hypoxylon</taxon>
    </lineage>
</organism>
<protein>
    <submittedName>
        <fullName evidence="1">Uncharacterized protein</fullName>
    </submittedName>
</protein>
<proteinExistence type="predicted"/>
<dbReference type="EMBL" id="MU394296">
    <property type="protein sequence ID" value="KAI6089309.1"/>
    <property type="molecule type" value="Genomic_DNA"/>
</dbReference>
<accession>A0ACC0D9M0</accession>
<comment type="caution">
    <text evidence="1">The sequence shown here is derived from an EMBL/GenBank/DDBJ whole genome shotgun (WGS) entry which is preliminary data.</text>
</comment>
<evidence type="ECO:0000313" key="1">
    <source>
        <dbReference type="EMBL" id="KAI6089309.1"/>
    </source>
</evidence>
<reference evidence="1 2" key="1">
    <citation type="journal article" date="2022" name="New Phytol.">
        <title>Ecological generalism drives hyperdiversity of secondary metabolite gene clusters in xylarialean endophytes.</title>
        <authorList>
            <person name="Franco M.E.E."/>
            <person name="Wisecaver J.H."/>
            <person name="Arnold A.E."/>
            <person name="Ju Y.M."/>
            <person name="Slot J.C."/>
            <person name="Ahrendt S."/>
            <person name="Moore L.P."/>
            <person name="Eastman K.E."/>
            <person name="Scott K."/>
            <person name="Konkel Z."/>
            <person name="Mondo S.J."/>
            <person name="Kuo A."/>
            <person name="Hayes R.D."/>
            <person name="Haridas S."/>
            <person name="Andreopoulos B."/>
            <person name="Riley R."/>
            <person name="LaButti K."/>
            <person name="Pangilinan J."/>
            <person name="Lipzen A."/>
            <person name="Amirebrahimi M."/>
            <person name="Yan J."/>
            <person name="Adam C."/>
            <person name="Keymanesh K."/>
            <person name="Ng V."/>
            <person name="Louie K."/>
            <person name="Northen T."/>
            <person name="Drula E."/>
            <person name="Henrissat B."/>
            <person name="Hsieh H.M."/>
            <person name="Youens-Clark K."/>
            <person name="Lutzoni F."/>
            <person name="Miadlikowska J."/>
            <person name="Eastwood D.C."/>
            <person name="Hamelin R.C."/>
            <person name="Grigoriev I.V."/>
            <person name="U'Ren J.M."/>
        </authorList>
    </citation>
    <scope>NUCLEOTIDE SEQUENCE [LARGE SCALE GENOMIC DNA]</scope>
    <source>
        <strain evidence="1 2">ER1909</strain>
    </source>
</reference>
<evidence type="ECO:0000313" key="2">
    <source>
        <dbReference type="Proteomes" id="UP001497680"/>
    </source>
</evidence>
<name>A0ACC0D9M0_9PEZI</name>
<keyword evidence="2" id="KW-1185">Reference proteome</keyword>
<dbReference type="Proteomes" id="UP001497680">
    <property type="component" value="Unassembled WGS sequence"/>
</dbReference>
<gene>
    <name evidence="1" type="ORF">F4821DRAFT_61134</name>
</gene>